<dbReference type="PANTHER" id="PTHR33336">
    <property type="entry name" value="QUINOL MONOOXYGENASE YGIN-RELATED"/>
    <property type="match status" value="1"/>
</dbReference>
<dbReference type="PROSITE" id="PS51725">
    <property type="entry name" value="ABM"/>
    <property type="match status" value="1"/>
</dbReference>
<sequence>MFCIIVKNEVKNGCREQYLSVMQENAKASVLGEQGCYAFDVLVDQTNDHHFYLYEIYQDENALAEHKKTEHYLESRKYLVDIVENVSVIRCDVTARNEKN</sequence>
<dbReference type="InterPro" id="IPR007138">
    <property type="entry name" value="ABM_dom"/>
</dbReference>
<reference evidence="2 3" key="1">
    <citation type="submission" date="2024-10" db="EMBL/GenBank/DDBJ databases">
        <authorList>
            <person name="Yibar A."/>
            <person name="Saticioglu I.B."/>
            <person name="Duman M."/>
            <person name="Ajmi N."/>
            <person name="Gurler F."/>
            <person name="Ay H."/>
            <person name="Onuk E."/>
            <person name="Guler S."/>
            <person name="Romalde J.L."/>
        </authorList>
    </citation>
    <scope>NUCLEOTIDE SEQUENCE [LARGE SCALE GENOMIC DNA]</scope>
    <source>
        <strain evidence="2 3">14-MA-B</strain>
    </source>
</reference>
<dbReference type="RefSeq" id="WP_394608463.1">
    <property type="nucleotide sequence ID" value="NZ_JBIHSJ010000004.1"/>
</dbReference>
<dbReference type="EC" id="1.-.-.-" evidence="2"/>
<accession>A0ABW7IYV4</accession>
<dbReference type="GO" id="GO:0004497">
    <property type="term" value="F:monooxygenase activity"/>
    <property type="evidence" value="ECO:0007669"/>
    <property type="project" value="UniProtKB-KW"/>
</dbReference>
<dbReference type="InterPro" id="IPR011008">
    <property type="entry name" value="Dimeric_a/b-barrel"/>
</dbReference>
<evidence type="ECO:0000259" key="1">
    <source>
        <dbReference type="PROSITE" id="PS51725"/>
    </source>
</evidence>
<proteinExistence type="predicted"/>
<dbReference type="PANTHER" id="PTHR33336:SF3">
    <property type="entry name" value="ABM DOMAIN-CONTAINING PROTEIN"/>
    <property type="match status" value="1"/>
</dbReference>
<feature type="domain" description="ABM" evidence="1">
    <location>
        <begin position="2"/>
        <end position="93"/>
    </location>
</feature>
<protein>
    <submittedName>
        <fullName evidence="2">Quinol monooxygenase</fullName>
        <ecNumber evidence="2">1.-.-.-</ecNumber>
    </submittedName>
</protein>
<dbReference type="EMBL" id="JBIHSN010000003">
    <property type="protein sequence ID" value="MFH0266839.1"/>
    <property type="molecule type" value="Genomic_DNA"/>
</dbReference>
<keyword evidence="3" id="KW-1185">Reference proteome</keyword>
<organism evidence="2 3">
    <name type="scientific">Vibrio rumoiensis</name>
    <dbReference type="NCBI Taxonomy" id="76258"/>
    <lineage>
        <taxon>Bacteria</taxon>
        <taxon>Pseudomonadati</taxon>
        <taxon>Pseudomonadota</taxon>
        <taxon>Gammaproteobacteria</taxon>
        <taxon>Vibrionales</taxon>
        <taxon>Vibrionaceae</taxon>
        <taxon>Vibrio</taxon>
    </lineage>
</organism>
<evidence type="ECO:0000313" key="2">
    <source>
        <dbReference type="EMBL" id="MFH0266839.1"/>
    </source>
</evidence>
<name>A0ABW7IYV4_9VIBR</name>
<dbReference type="Pfam" id="PF03992">
    <property type="entry name" value="ABM"/>
    <property type="match status" value="1"/>
</dbReference>
<gene>
    <name evidence="2" type="ORF">ACGRQ9_15435</name>
</gene>
<dbReference type="SUPFAM" id="SSF54909">
    <property type="entry name" value="Dimeric alpha+beta barrel"/>
    <property type="match status" value="1"/>
</dbReference>
<keyword evidence="2" id="KW-0503">Monooxygenase</keyword>
<dbReference type="Gene3D" id="3.30.70.100">
    <property type="match status" value="1"/>
</dbReference>
<evidence type="ECO:0000313" key="3">
    <source>
        <dbReference type="Proteomes" id="UP001607151"/>
    </source>
</evidence>
<comment type="caution">
    <text evidence="2">The sequence shown here is derived from an EMBL/GenBank/DDBJ whole genome shotgun (WGS) entry which is preliminary data.</text>
</comment>
<dbReference type="InterPro" id="IPR050744">
    <property type="entry name" value="AI-2_Isomerase_LsrG"/>
</dbReference>
<keyword evidence="2" id="KW-0560">Oxidoreductase</keyword>
<dbReference type="Proteomes" id="UP001607151">
    <property type="component" value="Unassembled WGS sequence"/>
</dbReference>